<dbReference type="InterPro" id="IPR050131">
    <property type="entry name" value="Peptidase_S8_subtilisin-like"/>
</dbReference>
<evidence type="ECO:0000256" key="2">
    <source>
        <dbReference type="ARBA" id="ARBA00022670"/>
    </source>
</evidence>
<comment type="caution">
    <text evidence="5">Lacks conserved residue(s) required for the propagation of feature annotation.</text>
</comment>
<feature type="domain" description="Tripeptidyl-peptidase II first Ig-like" evidence="7">
    <location>
        <begin position="237"/>
        <end position="283"/>
    </location>
</feature>
<evidence type="ECO:0000313" key="9">
    <source>
        <dbReference type="WBParaSite" id="PSU_v2.g13947.t1"/>
    </source>
</evidence>
<dbReference type="InterPro" id="IPR000209">
    <property type="entry name" value="Peptidase_S8/S53_dom"/>
</dbReference>
<dbReference type="InterPro" id="IPR036852">
    <property type="entry name" value="Peptidase_S8/S53_dom_sf"/>
</dbReference>
<feature type="domain" description="Peptidase S8/S53" evidence="6">
    <location>
        <begin position="3"/>
        <end position="155"/>
    </location>
</feature>
<keyword evidence="3" id="KW-0378">Hydrolase</keyword>
<dbReference type="Gene3D" id="2.60.40.3170">
    <property type="match status" value="1"/>
</dbReference>
<dbReference type="GO" id="GO:0006508">
    <property type="term" value="P:proteolysis"/>
    <property type="evidence" value="ECO:0007669"/>
    <property type="project" value="UniProtKB-KW"/>
</dbReference>
<dbReference type="AlphaFoldDB" id="A0A914Y3C2"/>
<evidence type="ECO:0000256" key="4">
    <source>
        <dbReference type="ARBA" id="ARBA00022825"/>
    </source>
</evidence>
<dbReference type="GO" id="GO:0004252">
    <property type="term" value="F:serine-type endopeptidase activity"/>
    <property type="evidence" value="ECO:0007669"/>
    <property type="project" value="InterPro"/>
</dbReference>
<dbReference type="PANTHER" id="PTHR43806">
    <property type="entry name" value="PEPTIDASE S8"/>
    <property type="match status" value="1"/>
</dbReference>
<dbReference type="Proteomes" id="UP000887577">
    <property type="component" value="Unplaced"/>
</dbReference>
<dbReference type="PROSITE" id="PS00138">
    <property type="entry name" value="SUBTILASE_SER"/>
    <property type="match status" value="1"/>
</dbReference>
<dbReference type="WBParaSite" id="PSU_v2.g13947.t1">
    <property type="protein sequence ID" value="PSU_v2.g13947.t1"/>
    <property type="gene ID" value="PSU_v2.g13947"/>
</dbReference>
<dbReference type="PANTHER" id="PTHR43806:SF14">
    <property type="entry name" value="TRIPEPTIDYL-PEPTIDASE 2"/>
    <property type="match status" value="1"/>
</dbReference>
<sequence>MVNEHGIIITQSAGNDGPFISSCKRHAVFDANEEIFSIGSIITSDINNYVDDEYSNYVDPPDVWSYSSKGPLPTGARGVTFTAPGDAFIENPKWHPVKQILCSGTSGATPNAAGAIACLISALKANSIKYSPQSIKLALSNTAYLPNEENRLGFGNGIIQINSAFEYFKTHKQMLENIESPPQLTIKNSDMKGIILHQFSNTADSNNYCIKVKQQKQIPWILKLKPENQKHVEFSKTVSKNSFNVKILSKNLKPGKYYYSEIQGFDPSNLSLGPIFHFPITVIVPEKVSNNSFKKEILVKPCTFLNFLINPNESCTKCTVKFIDSENEKNEFKKIIKKSNKNGGTYTESYIKDGQNAHRWFIDIRWKEAFELYIYQKFLYHKQLELKGILEINFKTSP</sequence>
<protein>
    <submittedName>
        <fullName evidence="9">Peptidase S8/S53 domain-containing protein</fullName>
    </submittedName>
</protein>
<keyword evidence="2" id="KW-0645">Protease</keyword>
<dbReference type="GO" id="GO:0005829">
    <property type="term" value="C:cytosol"/>
    <property type="evidence" value="ECO:0007669"/>
    <property type="project" value="TreeGrafter"/>
</dbReference>
<dbReference type="Pfam" id="PF21223">
    <property type="entry name" value="TPPII_Ig-like-1"/>
    <property type="match status" value="1"/>
</dbReference>
<comment type="similarity">
    <text evidence="1 5">Belongs to the peptidase S8 family.</text>
</comment>
<evidence type="ECO:0000256" key="5">
    <source>
        <dbReference type="PROSITE-ProRule" id="PRU01240"/>
    </source>
</evidence>
<evidence type="ECO:0000256" key="1">
    <source>
        <dbReference type="ARBA" id="ARBA00011073"/>
    </source>
</evidence>
<dbReference type="GO" id="GO:0008240">
    <property type="term" value="F:tripeptidyl-peptidase activity"/>
    <property type="evidence" value="ECO:0007669"/>
    <property type="project" value="TreeGrafter"/>
</dbReference>
<evidence type="ECO:0000313" key="8">
    <source>
        <dbReference type="Proteomes" id="UP000887577"/>
    </source>
</evidence>
<organism evidence="8 9">
    <name type="scientific">Panagrolaimus superbus</name>
    <dbReference type="NCBI Taxonomy" id="310955"/>
    <lineage>
        <taxon>Eukaryota</taxon>
        <taxon>Metazoa</taxon>
        <taxon>Ecdysozoa</taxon>
        <taxon>Nematoda</taxon>
        <taxon>Chromadorea</taxon>
        <taxon>Rhabditida</taxon>
        <taxon>Tylenchina</taxon>
        <taxon>Panagrolaimomorpha</taxon>
        <taxon>Panagrolaimoidea</taxon>
        <taxon>Panagrolaimidae</taxon>
        <taxon>Panagrolaimus</taxon>
    </lineage>
</organism>
<proteinExistence type="inferred from homology"/>
<dbReference type="Gene3D" id="3.40.50.200">
    <property type="entry name" value="Peptidase S8/S53 domain"/>
    <property type="match status" value="1"/>
</dbReference>
<keyword evidence="8" id="KW-1185">Reference proteome</keyword>
<keyword evidence="4" id="KW-0720">Serine protease</keyword>
<dbReference type="InterPro" id="IPR023828">
    <property type="entry name" value="Peptidase_S8_Ser-AS"/>
</dbReference>
<evidence type="ECO:0000259" key="7">
    <source>
        <dbReference type="Pfam" id="PF21223"/>
    </source>
</evidence>
<dbReference type="InterPro" id="IPR046940">
    <property type="entry name" value="TPPII_Ig-like_sf"/>
</dbReference>
<accession>A0A914Y3C2</accession>
<dbReference type="PROSITE" id="PS51892">
    <property type="entry name" value="SUBTILASE"/>
    <property type="match status" value="1"/>
</dbReference>
<dbReference type="InterPro" id="IPR048383">
    <property type="entry name" value="TPPII_Ig-like-1"/>
</dbReference>
<reference evidence="9" key="1">
    <citation type="submission" date="2022-11" db="UniProtKB">
        <authorList>
            <consortium name="WormBaseParasite"/>
        </authorList>
    </citation>
    <scope>IDENTIFICATION</scope>
</reference>
<dbReference type="SUPFAM" id="SSF52743">
    <property type="entry name" value="Subtilisin-like"/>
    <property type="match status" value="1"/>
</dbReference>
<dbReference type="Pfam" id="PF00082">
    <property type="entry name" value="Peptidase_S8"/>
    <property type="match status" value="1"/>
</dbReference>
<evidence type="ECO:0000259" key="6">
    <source>
        <dbReference type="Pfam" id="PF00082"/>
    </source>
</evidence>
<name>A0A914Y3C2_9BILA</name>
<evidence type="ECO:0000256" key="3">
    <source>
        <dbReference type="ARBA" id="ARBA00022801"/>
    </source>
</evidence>